<reference evidence="2" key="1">
    <citation type="submission" date="2021-02" db="EMBL/GenBank/DDBJ databases">
        <authorList>
            <person name="Dougan E. K."/>
            <person name="Rhodes N."/>
            <person name="Thang M."/>
            <person name="Chan C."/>
        </authorList>
    </citation>
    <scope>NUCLEOTIDE SEQUENCE</scope>
</reference>
<comment type="caution">
    <text evidence="2">The sequence shown here is derived from an EMBL/GenBank/DDBJ whole genome shotgun (WGS) entry which is preliminary data.</text>
</comment>
<sequence length="415" mass="43165">MCGQDCRLFATGLGWGASPPFVEGAAQAGRGTYAFVADRGGAFVLERALVAQLTEALQPVVRDVEVRWESSFRADAVAPEDEPVGLTRPQGEDEQLLQRFVKQGGLRTVHSAAVPLQDMDSGNRLLALALLGVGGSGGATESLTVRATVGGRPVVTEVAAPRYRTGVSLHTLSAQRLVNATESGKSGAESADQSWLSKALGLGYSLSTAETHWVALSVEDVVGNSSVLAASLPQAVQCTAARGTEGARAPTREALRGQDLSLSTKAAPSKEKDPDEKGGGPELFVRHPPGPIGEKQSQSGRGGGPSAKGVRVASRLSVLDFTNLGASLSLRTVAGKGAPRGRGAEFSEQLSRDDLHWNAPLPRKSPPGRLLEESLESAPMTAGFGSTSLRGLTKLGTSLSLVDDLGLSDTFGRLK</sequence>
<feature type="non-terminal residue" evidence="2">
    <location>
        <position position="1"/>
    </location>
</feature>
<evidence type="ECO:0000256" key="1">
    <source>
        <dbReference type="SAM" id="MobiDB-lite"/>
    </source>
</evidence>
<feature type="region of interest" description="Disordered" evidence="1">
    <location>
        <begin position="334"/>
        <end position="368"/>
    </location>
</feature>
<accession>A0A813ID92</accession>
<gene>
    <name evidence="2" type="ORF">PGLA2088_LOCUS6791</name>
</gene>
<name>A0A813ID92_POLGL</name>
<dbReference type="PANTHER" id="PTHR45737:SF6">
    <property type="entry name" value="VON WILLEBRAND FACTOR A DOMAIN-CONTAINING PROTEIN 5A"/>
    <property type="match status" value="1"/>
</dbReference>
<organism evidence="2 3">
    <name type="scientific">Polarella glacialis</name>
    <name type="common">Dinoflagellate</name>
    <dbReference type="NCBI Taxonomy" id="89957"/>
    <lineage>
        <taxon>Eukaryota</taxon>
        <taxon>Sar</taxon>
        <taxon>Alveolata</taxon>
        <taxon>Dinophyceae</taxon>
        <taxon>Suessiales</taxon>
        <taxon>Suessiaceae</taxon>
        <taxon>Polarella</taxon>
    </lineage>
</organism>
<protein>
    <submittedName>
        <fullName evidence="2">Uncharacterized protein</fullName>
    </submittedName>
</protein>
<dbReference type="EMBL" id="CAJNNW010006880">
    <property type="protein sequence ID" value="CAE8648701.1"/>
    <property type="molecule type" value="Genomic_DNA"/>
</dbReference>
<feature type="region of interest" description="Disordered" evidence="1">
    <location>
        <begin position="242"/>
        <end position="309"/>
    </location>
</feature>
<dbReference type="PANTHER" id="PTHR45737">
    <property type="entry name" value="VON WILLEBRAND FACTOR A DOMAIN-CONTAINING PROTEIN 5A"/>
    <property type="match status" value="1"/>
</dbReference>
<evidence type="ECO:0000313" key="2">
    <source>
        <dbReference type="EMBL" id="CAE8648701.1"/>
    </source>
</evidence>
<dbReference type="AlphaFoldDB" id="A0A813ID92"/>
<dbReference type="Proteomes" id="UP000626109">
    <property type="component" value="Unassembled WGS sequence"/>
</dbReference>
<evidence type="ECO:0000313" key="3">
    <source>
        <dbReference type="Proteomes" id="UP000626109"/>
    </source>
</evidence>
<proteinExistence type="predicted"/>
<feature type="compositionally biased region" description="Basic and acidic residues" evidence="1">
    <location>
        <begin position="342"/>
        <end position="356"/>
    </location>
</feature>
<feature type="compositionally biased region" description="Basic and acidic residues" evidence="1">
    <location>
        <begin position="268"/>
        <end position="279"/>
    </location>
</feature>